<dbReference type="Gene3D" id="1.25.10.10">
    <property type="entry name" value="Leucine-rich Repeat Variant"/>
    <property type="match status" value="2"/>
</dbReference>
<protein>
    <recommendedName>
        <fullName evidence="2">PBS lyase</fullName>
    </recommendedName>
</protein>
<organism evidence="1">
    <name type="scientific">uncultured Desulfobacterium sp</name>
    <dbReference type="NCBI Taxonomy" id="201089"/>
    <lineage>
        <taxon>Bacteria</taxon>
        <taxon>Pseudomonadati</taxon>
        <taxon>Thermodesulfobacteriota</taxon>
        <taxon>Desulfobacteria</taxon>
        <taxon>Desulfobacterales</taxon>
        <taxon>Desulfobacteriaceae</taxon>
        <taxon>Desulfobacterium</taxon>
        <taxon>environmental samples</taxon>
    </lineage>
</organism>
<dbReference type="AlphaFoldDB" id="A0A445MW50"/>
<evidence type="ECO:0000313" key="1">
    <source>
        <dbReference type="EMBL" id="SPD73685.1"/>
    </source>
</evidence>
<name>A0A445MW50_9BACT</name>
<dbReference type="InterPro" id="IPR011989">
    <property type="entry name" value="ARM-like"/>
</dbReference>
<dbReference type="EMBL" id="OJIN01000104">
    <property type="protein sequence ID" value="SPD73685.1"/>
    <property type="molecule type" value="Genomic_DNA"/>
</dbReference>
<dbReference type="InterPro" id="IPR054701">
    <property type="entry name" value="DVU0298-like"/>
</dbReference>
<dbReference type="SUPFAM" id="SSF48371">
    <property type="entry name" value="ARM repeat"/>
    <property type="match status" value="1"/>
</dbReference>
<dbReference type="InterPro" id="IPR016024">
    <property type="entry name" value="ARM-type_fold"/>
</dbReference>
<sequence>MFQNKFFGREPVKRPTCPFCSSLIERPKELSTRRQGEMPVGSCSCGAVYSCDETGHNLGSAMIEALVFGCNMDWDLAWGLFPGEDYQQEIVENYDLQTHLIVSSGSYEGRKTSGALYFVRLHKDVLDATAEGIEKRLTKAIHPQETQIRSRGSKKQTLSKAMVEESVKAYQIEPILAAAKKDKKIIRYIQRLLYSGDDLFRRRAADTLGKACALIGETDPSLVSKLLQGLFYSLSDTAAFPLGAFEAIGEIIGHRPDLFGGYAPQIYQFLGDRTRRADALEALARIAKSGPALLRKHTFYFFDFLKDPDARVRGYAALLMGNLGAYEARQDLQTLVDESLEIEIYKEGVIQRKTVGQVASEALTRL</sequence>
<dbReference type="NCBIfam" id="NF045662">
    <property type="entry name" value="DVU0298_fam"/>
    <property type="match status" value="1"/>
</dbReference>
<evidence type="ECO:0008006" key="2">
    <source>
        <dbReference type="Google" id="ProtNLM"/>
    </source>
</evidence>
<accession>A0A445MW50</accession>
<reference evidence="1" key="1">
    <citation type="submission" date="2018-01" db="EMBL/GenBank/DDBJ databases">
        <authorList>
            <person name="Regsiter A."/>
            <person name="William W."/>
        </authorList>
    </citation>
    <scope>NUCLEOTIDE SEQUENCE</scope>
    <source>
        <strain evidence="1">TRIP AH-1</strain>
    </source>
</reference>
<gene>
    <name evidence="1" type="ORF">PITCH_A1920024</name>
</gene>
<proteinExistence type="predicted"/>